<feature type="non-terminal residue" evidence="1">
    <location>
        <position position="99"/>
    </location>
</feature>
<sequence>MGKRLTLHDAQKLAEKRNGKCLSTEYKNNKTRMSWQCGKRHIWYSIFSNIRAGGWCPECSIHNVAILNKKYSKDYVKNYFSKFGWVLLSKYESVNGHIC</sequence>
<gene>
    <name evidence="1" type="ORF">LCGC14_1981250</name>
</gene>
<accession>A0A0F9F8U6</accession>
<comment type="caution">
    <text evidence="1">The sequence shown here is derived from an EMBL/GenBank/DDBJ whole genome shotgun (WGS) entry which is preliminary data.</text>
</comment>
<evidence type="ECO:0000313" key="1">
    <source>
        <dbReference type="EMBL" id="KKL82784.1"/>
    </source>
</evidence>
<name>A0A0F9F8U6_9ZZZZ</name>
<evidence type="ECO:0008006" key="2">
    <source>
        <dbReference type="Google" id="ProtNLM"/>
    </source>
</evidence>
<organism evidence="1">
    <name type="scientific">marine sediment metagenome</name>
    <dbReference type="NCBI Taxonomy" id="412755"/>
    <lineage>
        <taxon>unclassified sequences</taxon>
        <taxon>metagenomes</taxon>
        <taxon>ecological metagenomes</taxon>
    </lineage>
</organism>
<reference evidence="1" key="1">
    <citation type="journal article" date="2015" name="Nature">
        <title>Complex archaea that bridge the gap between prokaryotes and eukaryotes.</title>
        <authorList>
            <person name="Spang A."/>
            <person name="Saw J.H."/>
            <person name="Jorgensen S.L."/>
            <person name="Zaremba-Niedzwiedzka K."/>
            <person name="Martijn J."/>
            <person name="Lind A.E."/>
            <person name="van Eijk R."/>
            <person name="Schleper C."/>
            <person name="Guy L."/>
            <person name="Ettema T.J."/>
        </authorList>
    </citation>
    <scope>NUCLEOTIDE SEQUENCE</scope>
</reference>
<dbReference type="AlphaFoldDB" id="A0A0F9F8U6"/>
<dbReference type="EMBL" id="LAZR01022176">
    <property type="protein sequence ID" value="KKL82784.1"/>
    <property type="molecule type" value="Genomic_DNA"/>
</dbReference>
<proteinExistence type="predicted"/>
<protein>
    <recommendedName>
        <fullName evidence="2">Zinc-ribbon domain-containing protein</fullName>
    </recommendedName>
</protein>